<evidence type="ECO:0000313" key="2">
    <source>
        <dbReference type="Proteomes" id="UP001465755"/>
    </source>
</evidence>
<dbReference type="EMBL" id="JALJOQ010000052">
    <property type="protein sequence ID" value="KAK9804187.1"/>
    <property type="molecule type" value="Genomic_DNA"/>
</dbReference>
<comment type="caution">
    <text evidence="1">The sequence shown here is derived from an EMBL/GenBank/DDBJ whole genome shotgun (WGS) entry which is preliminary data.</text>
</comment>
<dbReference type="Pfam" id="PF14299">
    <property type="entry name" value="PP2"/>
    <property type="match status" value="1"/>
</dbReference>
<name>A0AAW1P5C7_9CHLO</name>
<proteinExistence type="predicted"/>
<keyword evidence="2" id="KW-1185">Reference proteome</keyword>
<protein>
    <submittedName>
        <fullName evidence="1">Uncharacterized protein</fullName>
    </submittedName>
</protein>
<organism evidence="1 2">
    <name type="scientific">Symbiochloris irregularis</name>
    <dbReference type="NCBI Taxonomy" id="706552"/>
    <lineage>
        <taxon>Eukaryota</taxon>
        <taxon>Viridiplantae</taxon>
        <taxon>Chlorophyta</taxon>
        <taxon>core chlorophytes</taxon>
        <taxon>Trebouxiophyceae</taxon>
        <taxon>Trebouxiales</taxon>
        <taxon>Trebouxiaceae</taxon>
        <taxon>Symbiochloris</taxon>
    </lineage>
</organism>
<gene>
    <name evidence="1" type="ORF">WJX73_010451</name>
</gene>
<dbReference type="InterPro" id="IPR025886">
    <property type="entry name" value="PP2-like"/>
</dbReference>
<sequence length="190" mass="21047">MSVERSSGAGMPSGFLELPAGVVVNVAFLLDDPEELLDSEQISGAWTDTPAYYTREVLPASLSPQALVLSGVWWVELSCTFKDVWLGRYRLTTRMQLLGDTAPGLGHFDWLDISAAMSVGGPPEKQLGRLHCTHIEQDAGFRRGTWCEVTLGEFEVRSPADVTIRMRNVASSYKQQIAWDGMCLTRLPRQ</sequence>
<dbReference type="Proteomes" id="UP001465755">
    <property type="component" value="Unassembled WGS sequence"/>
</dbReference>
<reference evidence="1 2" key="1">
    <citation type="journal article" date="2024" name="Nat. Commun.">
        <title>Phylogenomics reveals the evolutionary origins of lichenization in chlorophyte algae.</title>
        <authorList>
            <person name="Puginier C."/>
            <person name="Libourel C."/>
            <person name="Otte J."/>
            <person name="Skaloud P."/>
            <person name="Haon M."/>
            <person name="Grisel S."/>
            <person name="Petersen M."/>
            <person name="Berrin J.G."/>
            <person name="Delaux P.M."/>
            <person name="Dal Grande F."/>
            <person name="Keller J."/>
        </authorList>
    </citation>
    <scope>NUCLEOTIDE SEQUENCE [LARGE SCALE GENOMIC DNA]</scope>
    <source>
        <strain evidence="1 2">SAG 2036</strain>
    </source>
</reference>
<accession>A0AAW1P5C7</accession>
<evidence type="ECO:0000313" key="1">
    <source>
        <dbReference type="EMBL" id="KAK9804187.1"/>
    </source>
</evidence>
<dbReference type="AlphaFoldDB" id="A0AAW1P5C7"/>